<protein>
    <recommendedName>
        <fullName evidence="2">PPC domain-containing protein</fullName>
    </recommendedName>
</protein>
<dbReference type="CDD" id="cd11378">
    <property type="entry name" value="DUF296"/>
    <property type="match status" value="1"/>
</dbReference>
<dbReference type="InterPro" id="IPR005175">
    <property type="entry name" value="PPC_dom"/>
</dbReference>
<organism evidence="3 4">
    <name type="scientific">Vanilla planifolia</name>
    <name type="common">Vanilla</name>
    <dbReference type="NCBI Taxonomy" id="51239"/>
    <lineage>
        <taxon>Eukaryota</taxon>
        <taxon>Viridiplantae</taxon>
        <taxon>Streptophyta</taxon>
        <taxon>Embryophyta</taxon>
        <taxon>Tracheophyta</taxon>
        <taxon>Spermatophyta</taxon>
        <taxon>Magnoliopsida</taxon>
        <taxon>Liliopsida</taxon>
        <taxon>Asparagales</taxon>
        <taxon>Orchidaceae</taxon>
        <taxon>Vanilloideae</taxon>
        <taxon>Vanilleae</taxon>
        <taxon>Vanilla</taxon>
    </lineage>
</organism>
<dbReference type="PANTHER" id="PTHR31100">
    <property type="entry name" value="AT-HOOK MOTIF NUCLEAR-LOCALIZED PROTEIN 15"/>
    <property type="match status" value="1"/>
</dbReference>
<feature type="compositionally biased region" description="Low complexity" evidence="1">
    <location>
        <begin position="69"/>
        <end position="88"/>
    </location>
</feature>
<gene>
    <name evidence="3" type="ORF">HPP92_013526</name>
</gene>
<feature type="region of interest" description="Disordered" evidence="1">
    <location>
        <begin position="32"/>
        <end position="92"/>
    </location>
</feature>
<dbReference type="PROSITE" id="PS51742">
    <property type="entry name" value="PPC"/>
    <property type="match status" value="1"/>
</dbReference>
<dbReference type="InterPro" id="IPR014476">
    <property type="entry name" value="AHL15-29"/>
</dbReference>
<name>A0A835UYJ9_VANPL</name>
<proteinExistence type="predicted"/>
<dbReference type="GO" id="GO:0003680">
    <property type="term" value="F:minor groove of adenine-thymine-rich DNA binding"/>
    <property type="evidence" value="ECO:0007669"/>
    <property type="project" value="InterPro"/>
</dbReference>
<dbReference type="Gene3D" id="3.30.1330.80">
    <property type="entry name" value="Hypothetical protein, similar to alpha- acetolactate decarboxylase, domain 2"/>
    <property type="match status" value="1"/>
</dbReference>
<dbReference type="PANTHER" id="PTHR31100:SF63">
    <property type="entry name" value="AT-HOOK MOTIF NUCLEAR-LOCALIZED PROTEIN"/>
    <property type="match status" value="1"/>
</dbReference>
<feature type="domain" description="PPC" evidence="2">
    <location>
        <begin position="65"/>
        <end position="205"/>
    </location>
</feature>
<dbReference type="EMBL" id="JADCNM010000006">
    <property type="protein sequence ID" value="KAG0478807.1"/>
    <property type="molecule type" value="Genomic_DNA"/>
</dbReference>
<feature type="compositionally biased region" description="Basic and acidic residues" evidence="1">
    <location>
        <begin position="55"/>
        <end position="68"/>
    </location>
</feature>
<dbReference type="Proteomes" id="UP000639772">
    <property type="component" value="Chromosome 6"/>
</dbReference>
<dbReference type="GO" id="GO:0003700">
    <property type="term" value="F:DNA-binding transcription factor activity"/>
    <property type="evidence" value="ECO:0007669"/>
    <property type="project" value="TreeGrafter"/>
</dbReference>
<evidence type="ECO:0000256" key="1">
    <source>
        <dbReference type="SAM" id="MobiDB-lite"/>
    </source>
</evidence>
<dbReference type="GO" id="GO:0005634">
    <property type="term" value="C:nucleus"/>
    <property type="evidence" value="ECO:0007669"/>
    <property type="project" value="TreeGrafter"/>
</dbReference>
<evidence type="ECO:0000259" key="2">
    <source>
        <dbReference type="PROSITE" id="PS51742"/>
    </source>
</evidence>
<evidence type="ECO:0000313" key="4">
    <source>
        <dbReference type="Proteomes" id="UP000639772"/>
    </source>
</evidence>
<dbReference type="Pfam" id="PF03479">
    <property type="entry name" value="PCC"/>
    <property type="match status" value="1"/>
</dbReference>
<dbReference type="AlphaFoldDB" id="A0A835UYJ9"/>
<dbReference type="SUPFAM" id="SSF117856">
    <property type="entry name" value="AF0104/ALDC/Ptd012-like"/>
    <property type="match status" value="1"/>
</dbReference>
<sequence length="261" mass="27225">MTDYSHFPAAINKLSKPCDEDDQGAPETSCFLRRHSFGIRPQAARQTTGLEEQAEAPRGDHSRQRVRDAACGAPARRGQRRPGGASPPSARRHRVGVSILGGSGAIANAALREPGSSAARFTISGRFDILCLSGSFLPPAADKGSAAAFTISLAGERGEVIGGAVAGPVRAAGPVMVVGATFLAAEYYRLPASREDEGGMEEDGDVKVTTTAVESVVVGQAKQLMGKLSNDMVLWAAALASSRSICTLLTLHPLATNNENQ</sequence>
<accession>A0A835UYJ9</accession>
<comment type="caution">
    <text evidence="3">The sequence shown here is derived from an EMBL/GenBank/DDBJ whole genome shotgun (WGS) entry which is preliminary data.</text>
</comment>
<evidence type="ECO:0000313" key="3">
    <source>
        <dbReference type="EMBL" id="KAG0478807.1"/>
    </source>
</evidence>
<reference evidence="3 4" key="1">
    <citation type="journal article" date="2020" name="Nat. Food">
        <title>A phased Vanilla planifolia genome enables genetic improvement of flavour and production.</title>
        <authorList>
            <person name="Hasing T."/>
            <person name="Tang H."/>
            <person name="Brym M."/>
            <person name="Khazi F."/>
            <person name="Huang T."/>
            <person name="Chambers A.H."/>
        </authorList>
    </citation>
    <scope>NUCLEOTIDE SEQUENCE [LARGE SCALE GENOMIC DNA]</scope>
    <source>
        <tissue evidence="3">Leaf</tissue>
    </source>
</reference>